<feature type="region of interest" description="Disordered" evidence="1">
    <location>
        <begin position="344"/>
        <end position="379"/>
    </location>
</feature>
<dbReference type="RefSeq" id="WP_129013481.1">
    <property type="nucleotide sequence ID" value="NZ_CBCSEI010000015.1"/>
</dbReference>
<keyword evidence="3" id="KW-1185">Reference proteome</keyword>
<dbReference type="AlphaFoldDB" id="A0A6M8NVN5"/>
<evidence type="ECO:0000313" key="3">
    <source>
        <dbReference type="Proteomes" id="UP000290378"/>
    </source>
</evidence>
<proteinExistence type="predicted"/>
<evidence type="ECO:0000256" key="1">
    <source>
        <dbReference type="SAM" id="MobiDB-lite"/>
    </source>
</evidence>
<accession>A0A6M8NVN5</accession>
<dbReference type="Proteomes" id="UP000290378">
    <property type="component" value="Unassembled WGS sequence"/>
</dbReference>
<feature type="compositionally biased region" description="Polar residues" evidence="1">
    <location>
        <begin position="348"/>
        <end position="360"/>
    </location>
</feature>
<gene>
    <name evidence="2" type="ORF">CP963_06980</name>
</gene>
<dbReference type="EMBL" id="NXII01000007">
    <property type="protein sequence ID" value="RXI41507.1"/>
    <property type="molecule type" value="Genomic_DNA"/>
</dbReference>
<name>A0A6M8NVN5_9BACT</name>
<evidence type="ECO:0000313" key="2">
    <source>
        <dbReference type="EMBL" id="RXI41507.1"/>
    </source>
</evidence>
<organism evidence="2 3">
    <name type="scientific">Arcobacter cloacae</name>
    <dbReference type="NCBI Taxonomy" id="1054034"/>
    <lineage>
        <taxon>Bacteria</taxon>
        <taxon>Pseudomonadati</taxon>
        <taxon>Campylobacterota</taxon>
        <taxon>Epsilonproteobacteria</taxon>
        <taxon>Campylobacterales</taxon>
        <taxon>Arcobacteraceae</taxon>
        <taxon>Arcobacter</taxon>
    </lineage>
</organism>
<protein>
    <submittedName>
        <fullName evidence="2">Uncharacterized protein</fullName>
    </submittedName>
</protein>
<reference evidence="2 3" key="1">
    <citation type="submission" date="2017-09" db="EMBL/GenBank/DDBJ databases">
        <title>Genomics of the genus Arcobacter.</title>
        <authorList>
            <person name="Perez-Cataluna A."/>
            <person name="Figueras M.J."/>
            <person name="Salas-Masso N."/>
        </authorList>
    </citation>
    <scope>NUCLEOTIDE SEQUENCE [LARGE SCALE GENOMIC DNA]</scope>
    <source>
        <strain evidence="2 3">CECT 7834</strain>
    </source>
</reference>
<comment type="caution">
    <text evidence="2">The sequence shown here is derived from an EMBL/GenBank/DDBJ whole genome shotgun (WGS) entry which is preliminary data.</text>
</comment>
<sequence>MVVKFFSNKKGGSVKALDYLLNEREKDGTARVLVGDEQLTRNIINSISFKHKVCVGCLSFEEQNIDEDLKYKIMSDFEKHLLPSLESDQYNILWVEHVDKGRLELNFVIPKIELTKKIALNPFYHTQDLSRIDVWQNLTNLTYGFTNPKDPAKQRTLQGASKKISLQKDYEELDITLHELVKSGQIKNREQMIELLNENEIFVNRVGSDYISLKLPDSKKARRYKGGIYSEQFTSIGEFERICENTKSRIDEYNRRNTQGEIGFYTNKLNEYTKSKAEYIQSKYKRRIESKKQIPVGDNWNIKSNNIDYINDILFPIATSNAKFTNLASTIEFSVHRAESEIYKSTDQRTNTKPRQNNNIHQDKGGLTNDSTRTTTKSRITKEREAKYRAYKKAGKTRDGIYQQIVGDTESLRSKFGKYSRKEQRVKQSIIAKIADIGRIITKLASELKSMIENMKIKEPTKVEKLNFINEMLNELGKKARRKK</sequence>